<dbReference type="PANTHER" id="PTHR30629">
    <property type="entry name" value="PROPHAGE INTEGRASE"/>
    <property type="match status" value="1"/>
</dbReference>
<dbReference type="EMBL" id="LN606600">
    <property type="protein sequence ID" value="CEF40765.1"/>
    <property type="molecule type" value="Genomic_DNA"/>
</dbReference>
<dbReference type="InterPro" id="IPR038488">
    <property type="entry name" value="Integrase_DNA-bd_sf"/>
</dbReference>
<evidence type="ECO:0000313" key="8">
    <source>
        <dbReference type="EMBL" id="CEF40765.1"/>
    </source>
</evidence>
<dbReference type="AlphaFoldDB" id="A0A0U5FLW7"/>
<dbReference type="GO" id="GO:0006310">
    <property type="term" value="P:DNA recombination"/>
    <property type="evidence" value="ECO:0007669"/>
    <property type="project" value="UniProtKB-KW"/>
</dbReference>
<dbReference type="InterPro" id="IPR025166">
    <property type="entry name" value="Integrase_DNA_bind_dom"/>
</dbReference>
<dbReference type="Pfam" id="PF00589">
    <property type="entry name" value="Phage_integrase"/>
    <property type="match status" value="1"/>
</dbReference>
<keyword evidence="3 5" id="KW-0238">DNA-binding</keyword>
<dbReference type="Pfam" id="PF22022">
    <property type="entry name" value="Phage_int_M"/>
    <property type="match status" value="1"/>
</dbReference>
<evidence type="ECO:0000259" key="6">
    <source>
        <dbReference type="PROSITE" id="PS51898"/>
    </source>
</evidence>
<gene>
    <name evidence="8" type="primary">intB</name>
    <name evidence="8" type="ORF">ASN_1405</name>
</gene>
<dbReference type="PATRIC" id="fig|446692.3.peg.1414"/>
<evidence type="ECO:0000313" key="9">
    <source>
        <dbReference type="Proteomes" id="UP000056109"/>
    </source>
</evidence>
<dbReference type="Pfam" id="PF13356">
    <property type="entry name" value="Arm-DNA-bind_3"/>
    <property type="match status" value="1"/>
</dbReference>
<dbReference type="InterPro" id="IPR011010">
    <property type="entry name" value="DNA_brk_join_enz"/>
</dbReference>
<keyword evidence="2" id="KW-0229">DNA integration</keyword>
<comment type="similarity">
    <text evidence="1">Belongs to the 'phage' integrase family.</text>
</comment>
<feature type="domain" description="Core-binding (CB)" evidence="7">
    <location>
        <begin position="97"/>
        <end position="178"/>
    </location>
</feature>
<dbReference type="InterPro" id="IPR013762">
    <property type="entry name" value="Integrase-like_cat_sf"/>
</dbReference>
<dbReference type="SUPFAM" id="SSF56349">
    <property type="entry name" value="DNA breaking-rejoining enzymes"/>
    <property type="match status" value="1"/>
</dbReference>
<dbReference type="CDD" id="cd00801">
    <property type="entry name" value="INT_P4_C"/>
    <property type="match status" value="1"/>
</dbReference>
<evidence type="ECO:0000256" key="4">
    <source>
        <dbReference type="ARBA" id="ARBA00023172"/>
    </source>
</evidence>
<dbReference type="PANTHER" id="PTHR30629:SF2">
    <property type="entry name" value="PROPHAGE INTEGRASE INTS-RELATED"/>
    <property type="match status" value="1"/>
</dbReference>
<dbReference type="GO" id="GO:0015074">
    <property type="term" value="P:DNA integration"/>
    <property type="evidence" value="ECO:0007669"/>
    <property type="project" value="UniProtKB-KW"/>
</dbReference>
<dbReference type="Gene3D" id="3.30.160.390">
    <property type="entry name" value="Integrase, DNA-binding domain"/>
    <property type="match status" value="1"/>
</dbReference>
<dbReference type="PROSITE" id="PS51900">
    <property type="entry name" value="CB"/>
    <property type="match status" value="1"/>
</dbReference>
<evidence type="ECO:0000256" key="5">
    <source>
        <dbReference type="PROSITE-ProRule" id="PRU01248"/>
    </source>
</evidence>
<dbReference type="InterPro" id="IPR010998">
    <property type="entry name" value="Integrase_recombinase_N"/>
</dbReference>
<dbReference type="GO" id="GO:0003677">
    <property type="term" value="F:DNA binding"/>
    <property type="evidence" value="ECO:0007669"/>
    <property type="project" value="UniProtKB-UniRule"/>
</dbReference>
<accession>A0A0U5FLW7</accession>
<feature type="domain" description="Tyr recombinase" evidence="6">
    <location>
        <begin position="202"/>
        <end position="382"/>
    </location>
</feature>
<keyword evidence="9" id="KW-1185">Reference proteome</keyword>
<evidence type="ECO:0000259" key="7">
    <source>
        <dbReference type="PROSITE" id="PS51900"/>
    </source>
</evidence>
<dbReference type="InterPro" id="IPR053876">
    <property type="entry name" value="Phage_int_M"/>
</dbReference>
<keyword evidence="4" id="KW-0233">DNA recombination</keyword>
<dbReference type="Gene3D" id="1.10.150.130">
    <property type="match status" value="1"/>
</dbReference>
<protein>
    <submittedName>
        <fullName evidence="8">Prophage CP4-like integrase</fullName>
    </submittedName>
</protein>
<name>A0A0U5FLW7_9PROT</name>
<evidence type="ECO:0000256" key="1">
    <source>
        <dbReference type="ARBA" id="ARBA00008857"/>
    </source>
</evidence>
<sequence length="401" mass="44992">MLTDTAIRKAKPKDKQYKLYDGRGLLLLVRTSGSKLWHYRYRYEGKEQTLSIGAYPEVSLAEARSARDRARADLRAGLNPAITKLRRRAEAAAEQRSTFEVAAREWFSVMAPTWRPRHAASVLDSMERLVFPRLGALPMRDISPQMVRAAVLDIEKVRAKEIARRVRQRISAVFIHAIACGKADMDPAGVIKAAFAPVPTKPQPAIIDLTDLREMLSAVEITPAHGVTKLALRFLALTAARPGEVRLATWAEINGDGWLIPAERAKTHKEHLIPLSRQALEVIEAVRPISLGSPYVFPGARWIMRPMSENALGYLLNRAGYSGRHVPHGFRSSFSSIMNERNPTDRAVIDLMLAHTPSNRVEGVYNRAKHMARRKALAQEWADLLLEDFPPAAELLFLPRR</sequence>
<organism evidence="8 9">
    <name type="scientific">Acetobacter senegalensis</name>
    <dbReference type="NCBI Taxonomy" id="446692"/>
    <lineage>
        <taxon>Bacteria</taxon>
        <taxon>Pseudomonadati</taxon>
        <taxon>Pseudomonadota</taxon>
        <taxon>Alphaproteobacteria</taxon>
        <taxon>Acetobacterales</taxon>
        <taxon>Acetobacteraceae</taxon>
        <taxon>Acetobacter</taxon>
    </lineage>
</organism>
<dbReference type="Proteomes" id="UP000056109">
    <property type="component" value="Chromosome I"/>
</dbReference>
<dbReference type="Gene3D" id="1.10.443.10">
    <property type="entry name" value="Intergrase catalytic core"/>
    <property type="match status" value="1"/>
</dbReference>
<evidence type="ECO:0000256" key="3">
    <source>
        <dbReference type="ARBA" id="ARBA00023125"/>
    </source>
</evidence>
<reference evidence="9" key="1">
    <citation type="submission" date="2014-09" db="EMBL/GenBank/DDBJ databases">
        <authorList>
            <person name="Illeghems K.G."/>
        </authorList>
    </citation>
    <scope>NUCLEOTIDE SEQUENCE [LARGE SCALE GENOMIC DNA]</scope>
    <source>
        <strain evidence="9">108B</strain>
    </source>
</reference>
<dbReference type="InterPro" id="IPR002104">
    <property type="entry name" value="Integrase_catalytic"/>
</dbReference>
<dbReference type="PROSITE" id="PS51898">
    <property type="entry name" value="TYR_RECOMBINASE"/>
    <property type="match status" value="1"/>
</dbReference>
<dbReference type="InterPro" id="IPR044068">
    <property type="entry name" value="CB"/>
</dbReference>
<dbReference type="KEGG" id="asz:ASN_1405"/>
<evidence type="ECO:0000256" key="2">
    <source>
        <dbReference type="ARBA" id="ARBA00022908"/>
    </source>
</evidence>
<dbReference type="InterPro" id="IPR050808">
    <property type="entry name" value="Phage_Integrase"/>
</dbReference>
<proteinExistence type="inferred from homology"/>